<evidence type="ECO:0000313" key="5">
    <source>
        <dbReference type="EMBL" id="OAY31259.1"/>
    </source>
</evidence>
<dbReference type="OrthoDB" id="419598at2759"/>
<dbReference type="InterPro" id="IPR045312">
    <property type="entry name" value="PCBER-like"/>
</dbReference>
<dbReference type="CDD" id="cd05259">
    <property type="entry name" value="PCBER_SDR_a"/>
    <property type="match status" value="1"/>
</dbReference>
<proteinExistence type="inferred from homology"/>
<comment type="caution">
    <text evidence="5">The sequence shown here is derived from an EMBL/GenBank/DDBJ whole genome shotgun (WGS) entry which is preliminary data.</text>
</comment>
<dbReference type="Gene3D" id="3.90.25.10">
    <property type="entry name" value="UDP-galactose 4-epimerase, domain 1"/>
    <property type="match status" value="1"/>
</dbReference>
<dbReference type="EMBL" id="CM004400">
    <property type="protein sequence ID" value="OAY31259.1"/>
    <property type="molecule type" value="Genomic_DNA"/>
</dbReference>
<evidence type="ECO:0000256" key="2">
    <source>
        <dbReference type="ARBA" id="ARBA00022857"/>
    </source>
</evidence>
<dbReference type="Gene3D" id="3.40.50.720">
    <property type="entry name" value="NAD(P)-binding Rossmann-like Domain"/>
    <property type="match status" value="1"/>
</dbReference>
<name>A0A2C9UKH7_MANES</name>
<protein>
    <recommendedName>
        <fullName evidence="4">NmrA-like domain-containing protein</fullName>
    </recommendedName>
</protein>
<keyword evidence="3" id="KW-0560">Oxidoreductase</keyword>
<reference evidence="6" key="1">
    <citation type="journal article" date="2016" name="Nat. Biotechnol.">
        <title>Sequencing wild and cultivated cassava and related species reveals extensive interspecific hybridization and genetic diversity.</title>
        <authorList>
            <person name="Bredeson J.V."/>
            <person name="Lyons J.B."/>
            <person name="Prochnik S.E."/>
            <person name="Wu G.A."/>
            <person name="Ha C.M."/>
            <person name="Edsinger-Gonzales E."/>
            <person name="Grimwood J."/>
            <person name="Schmutz J."/>
            <person name="Rabbi I.Y."/>
            <person name="Egesi C."/>
            <person name="Nauluvula P."/>
            <person name="Lebot V."/>
            <person name="Ndunguru J."/>
            <person name="Mkamilo G."/>
            <person name="Bart R.S."/>
            <person name="Setter T.L."/>
            <person name="Gleadow R.M."/>
            <person name="Kulakow P."/>
            <person name="Ferguson M.E."/>
            <person name="Rounsley S."/>
            <person name="Rokhsar D.S."/>
        </authorList>
    </citation>
    <scope>NUCLEOTIDE SEQUENCE [LARGE SCALE GENOMIC DNA]</scope>
    <source>
        <strain evidence="6">cv. AM560-2</strain>
    </source>
</reference>
<dbReference type="SUPFAM" id="SSF51735">
    <property type="entry name" value="NAD(P)-binding Rossmann-fold domains"/>
    <property type="match status" value="1"/>
</dbReference>
<dbReference type="Gramene" id="Manes.14G097300.1.v8.1">
    <property type="protein sequence ID" value="Manes.14G097300.1.v8.1.CDS"/>
    <property type="gene ID" value="Manes.14G097300.v8.1"/>
</dbReference>
<gene>
    <name evidence="5" type="ORF">MANES_14G097300v8</name>
</gene>
<dbReference type="InterPro" id="IPR036291">
    <property type="entry name" value="NAD(P)-bd_dom_sf"/>
</dbReference>
<keyword evidence="2" id="KW-0521">NADP</keyword>
<evidence type="ECO:0000259" key="4">
    <source>
        <dbReference type="Pfam" id="PF05368"/>
    </source>
</evidence>
<evidence type="ECO:0000256" key="3">
    <source>
        <dbReference type="ARBA" id="ARBA00023002"/>
    </source>
</evidence>
<organism evidence="5 6">
    <name type="scientific">Manihot esculenta</name>
    <name type="common">Cassava</name>
    <name type="synonym">Jatropha manihot</name>
    <dbReference type="NCBI Taxonomy" id="3983"/>
    <lineage>
        <taxon>Eukaryota</taxon>
        <taxon>Viridiplantae</taxon>
        <taxon>Streptophyta</taxon>
        <taxon>Embryophyta</taxon>
        <taxon>Tracheophyta</taxon>
        <taxon>Spermatophyta</taxon>
        <taxon>Magnoliopsida</taxon>
        <taxon>eudicotyledons</taxon>
        <taxon>Gunneridae</taxon>
        <taxon>Pentapetalae</taxon>
        <taxon>rosids</taxon>
        <taxon>fabids</taxon>
        <taxon>Malpighiales</taxon>
        <taxon>Euphorbiaceae</taxon>
        <taxon>Crotonoideae</taxon>
        <taxon>Manihoteae</taxon>
        <taxon>Manihot</taxon>
    </lineage>
</organism>
<dbReference type="Pfam" id="PF05368">
    <property type="entry name" value="NmrA"/>
    <property type="match status" value="1"/>
</dbReference>
<dbReference type="STRING" id="3983.A0A2C9UKH7"/>
<dbReference type="Proteomes" id="UP000091857">
    <property type="component" value="Chromosome 14"/>
</dbReference>
<evidence type="ECO:0000313" key="6">
    <source>
        <dbReference type="Proteomes" id="UP000091857"/>
    </source>
</evidence>
<keyword evidence="6" id="KW-1185">Reference proteome</keyword>
<feature type="domain" description="NmrA-like" evidence="4">
    <location>
        <begin position="11"/>
        <end position="310"/>
    </location>
</feature>
<evidence type="ECO:0000256" key="1">
    <source>
        <dbReference type="ARBA" id="ARBA00005725"/>
    </source>
</evidence>
<dbReference type="InterPro" id="IPR050608">
    <property type="entry name" value="NmrA-type/Isoflavone_red_sf"/>
</dbReference>
<dbReference type="GO" id="GO:0050664">
    <property type="term" value="F:oxidoreductase activity, acting on NAD(P)H, oxygen as acceptor"/>
    <property type="evidence" value="ECO:0000318"/>
    <property type="project" value="GO_Central"/>
</dbReference>
<sequence>MTVPAASPTVKSRVLIAGATGFIGHFVADACLDSGRPTYVLVRSIPKCPSAAKVLRSLEEKGAIVLHGLINEKEKMEEILKEHKIDVVISAVGGESILDQLSLLQAIKAVGTIKRFLPSEFGHDVDRADPVEPGLRMYDEKRKIRRFIEEYGIPYTYICCNSIASWPYFDNCHPSDVRPPLDKLQIYGDGNTKAYFVAGTDIGKFTMQAVDDVRTLNKSLHFRPSCNFYNMNELAALWEKKIGKTLPRATVTEEDLLAVAAENRIPESIVASFTHDIFIKGCQVNFSVDGPNDVEVSTLYPDEAFRTLDECFEDFVHGLNEKHLSPIDENTPPNPMVESLIVTATCA</sequence>
<dbReference type="InterPro" id="IPR008030">
    <property type="entry name" value="NmrA-like"/>
</dbReference>
<dbReference type="AlphaFoldDB" id="A0A2C9UKH7"/>
<comment type="similarity">
    <text evidence="1">Belongs to the NmrA-type oxidoreductase family. Isoflavone reductase subfamily.</text>
</comment>
<dbReference type="GO" id="GO:0009807">
    <property type="term" value="P:lignan biosynthetic process"/>
    <property type="evidence" value="ECO:0000318"/>
    <property type="project" value="GO_Central"/>
</dbReference>
<dbReference type="PANTHER" id="PTHR43349">
    <property type="entry name" value="PINORESINOL REDUCTASE-RELATED"/>
    <property type="match status" value="1"/>
</dbReference>
<accession>A0A2C9UKH7</accession>
<dbReference type="OMA" id="EKMARIC"/>
<dbReference type="PANTHER" id="PTHR43349:SF16">
    <property type="entry name" value="LEUCANTHOCYANIDIN REDUCTASE"/>
    <property type="match status" value="1"/>
</dbReference>